<name>A0ABV2X3E2_9NOCA</name>
<dbReference type="GO" id="GO:0032259">
    <property type="term" value="P:methylation"/>
    <property type="evidence" value="ECO:0007669"/>
    <property type="project" value="UniProtKB-KW"/>
</dbReference>
<dbReference type="GO" id="GO:0008168">
    <property type="term" value="F:methyltransferase activity"/>
    <property type="evidence" value="ECO:0007669"/>
    <property type="project" value="UniProtKB-KW"/>
</dbReference>
<keyword evidence="2" id="KW-0489">Methyltransferase</keyword>
<dbReference type="InterPro" id="IPR006342">
    <property type="entry name" value="FkbM_mtfrase"/>
</dbReference>
<evidence type="ECO:0000313" key="2">
    <source>
        <dbReference type="EMBL" id="MEU2120423.1"/>
    </source>
</evidence>
<gene>
    <name evidence="2" type="ORF">ABZ507_01215</name>
</gene>
<dbReference type="NCBIfam" id="TIGR01444">
    <property type="entry name" value="fkbM_fam"/>
    <property type="match status" value="1"/>
</dbReference>
<dbReference type="EMBL" id="JBEYBR010000002">
    <property type="protein sequence ID" value="MEU2120423.1"/>
    <property type="molecule type" value="Genomic_DNA"/>
</dbReference>
<dbReference type="Gene3D" id="3.40.50.150">
    <property type="entry name" value="Vaccinia Virus protein VP39"/>
    <property type="match status" value="1"/>
</dbReference>
<dbReference type="PANTHER" id="PTHR34203:SF13">
    <property type="entry name" value="EXPRESSED PROTEIN"/>
    <property type="match status" value="1"/>
</dbReference>
<comment type="caution">
    <text evidence="2">The sequence shown here is derived from an EMBL/GenBank/DDBJ whole genome shotgun (WGS) entry which is preliminary data.</text>
</comment>
<evidence type="ECO:0000259" key="1">
    <source>
        <dbReference type="Pfam" id="PF05050"/>
    </source>
</evidence>
<evidence type="ECO:0000313" key="3">
    <source>
        <dbReference type="Proteomes" id="UP001550535"/>
    </source>
</evidence>
<proteinExistence type="predicted"/>
<dbReference type="InterPro" id="IPR029063">
    <property type="entry name" value="SAM-dependent_MTases_sf"/>
</dbReference>
<dbReference type="PANTHER" id="PTHR34203">
    <property type="entry name" value="METHYLTRANSFERASE, FKBM FAMILY PROTEIN"/>
    <property type="match status" value="1"/>
</dbReference>
<protein>
    <submittedName>
        <fullName evidence="2">FkbM family methyltransferase</fullName>
    </submittedName>
</protein>
<keyword evidence="3" id="KW-1185">Reference proteome</keyword>
<keyword evidence="2" id="KW-0808">Transferase</keyword>
<dbReference type="InterPro" id="IPR052514">
    <property type="entry name" value="SAM-dependent_MTase"/>
</dbReference>
<accession>A0ABV2X3E2</accession>
<reference evidence="2 3" key="1">
    <citation type="submission" date="2024-06" db="EMBL/GenBank/DDBJ databases">
        <title>The Natural Products Discovery Center: Release of the First 8490 Sequenced Strains for Exploring Actinobacteria Biosynthetic Diversity.</title>
        <authorList>
            <person name="Kalkreuter E."/>
            <person name="Kautsar S.A."/>
            <person name="Yang D."/>
            <person name="Bader C.D."/>
            <person name="Teijaro C.N."/>
            <person name="Fluegel L."/>
            <person name="Davis C.M."/>
            <person name="Simpson J.R."/>
            <person name="Lauterbach L."/>
            <person name="Steele A.D."/>
            <person name="Gui C."/>
            <person name="Meng S."/>
            <person name="Li G."/>
            <person name="Viehrig K."/>
            <person name="Ye F."/>
            <person name="Su P."/>
            <person name="Kiefer A.F."/>
            <person name="Nichols A."/>
            <person name="Cepeda A.J."/>
            <person name="Yan W."/>
            <person name="Fan B."/>
            <person name="Jiang Y."/>
            <person name="Adhikari A."/>
            <person name="Zheng C.-J."/>
            <person name="Schuster L."/>
            <person name="Cowan T.M."/>
            <person name="Smanski M.J."/>
            <person name="Chevrette M.G."/>
            <person name="De Carvalho L.P.S."/>
            <person name="Shen B."/>
        </authorList>
    </citation>
    <scope>NUCLEOTIDE SEQUENCE [LARGE SCALE GENOMIC DNA]</scope>
    <source>
        <strain evidence="2 3">NPDC019434</strain>
    </source>
</reference>
<sequence>MLKTLDQLQQLRLEDGRTVACTSPAEARMLWGEMSNDGFYRLAAALLRPGDIALDIGANIGLSAMMFADTCPGIRVIAAEPAPATFDCLQRNMAVHVADGVALRVAVGAARGSAPFTWYPRASANSGLYADRAADDEATEIYLRNSGLDAEAIALITAGLHEGERMDVEVTTVSAILREHGPDARVGLLKVDVERAELDVLLGVSDADWPRIRAVVAEVHDRDNRLARCCELLSRRGLLARTRQDPSLAGTELHEIYAVRPETV</sequence>
<organism evidence="2 3">
    <name type="scientific">Nocardia niwae</name>
    <dbReference type="NCBI Taxonomy" id="626084"/>
    <lineage>
        <taxon>Bacteria</taxon>
        <taxon>Bacillati</taxon>
        <taxon>Actinomycetota</taxon>
        <taxon>Actinomycetes</taxon>
        <taxon>Mycobacteriales</taxon>
        <taxon>Nocardiaceae</taxon>
        <taxon>Nocardia</taxon>
    </lineage>
</organism>
<dbReference type="RefSeq" id="WP_357989844.1">
    <property type="nucleotide sequence ID" value="NZ_JBEYBR010000002.1"/>
</dbReference>
<dbReference type="SUPFAM" id="SSF53335">
    <property type="entry name" value="S-adenosyl-L-methionine-dependent methyltransferases"/>
    <property type="match status" value="1"/>
</dbReference>
<dbReference type="Pfam" id="PF05050">
    <property type="entry name" value="Methyltransf_21"/>
    <property type="match status" value="1"/>
</dbReference>
<dbReference type="Proteomes" id="UP001550535">
    <property type="component" value="Unassembled WGS sequence"/>
</dbReference>
<feature type="domain" description="Methyltransferase FkbM" evidence="1">
    <location>
        <begin position="55"/>
        <end position="223"/>
    </location>
</feature>